<dbReference type="SUPFAM" id="SSF54001">
    <property type="entry name" value="Cysteine proteinases"/>
    <property type="match status" value="1"/>
</dbReference>
<evidence type="ECO:0000313" key="6">
    <source>
        <dbReference type="EMBL" id="AWW49383.1"/>
    </source>
</evidence>
<reference evidence="6" key="3">
    <citation type="journal article" date="2019" name="Int. J. Syst. Evol. Microbiol.">
        <title>Polynucleobacter paneuropaeus sp. nov., characterized by six strains isolated from freshwater lakes located along a 3000 km north-south cross-section across Europe.</title>
        <authorList>
            <person name="Hoetzinger M."/>
            <person name="Schmidt J."/>
            <person name="Pitt A."/>
            <person name="Koll U."/>
            <person name="Lang E."/>
            <person name="Hahn M.W."/>
        </authorList>
    </citation>
    <scope>NUCLEOTIDE SEQUENCE</scope>
    <source>
        <strain evidence="6">MG-25-Pas1-D2</strain>
    </source>
</reference>
<evidence type="ECO:0000256" key="2">
    <source>
        <dbReference type="ARBA" id="ARBA00022670"/>
    </source>
</evidence>
<feature type="domain" description="NlpC/P60" evidence="5">
    <location>
        <begin position="54"/>
        <end position="178"/>
    </location>
</feature>
<evidence type="ECO:0000256" key="4">
    <source>
        <dbReference type="ARBA" id="ARBA00022807"/>
    </source>
</evidence>
<protein>
    <submittedName>
        <fullName evidence="7">C40 family peptidase</fullName>
    </submittedName>
</protein>
<dbReference type="Pfam" id="PF00877">
    <property type="entry name" value="NLPC_P60"/>
    <property type="match status" value="1"/>
</dbReference>
<evidence type="ECO:0000313" key="9">
    <source>
        <dbReference type="Proteomes" id="UP000248592"/>
    </source>
</evidence>
<gene>
    <name evidence="8" type="ORF">DP176_03870</name>
    <name evidence="7" type="ORF">G6693_08840</name>
    <name evidence="6" type="ORF">Pas1_02705</name>
</gene>
<dbReference type="InterPro" id="IPR051202">
    <property type="entry name" value="Peptidase_C40"/>
</dbReference>
<proteinExistence type="inferred from homology"/>
<dbReference type="EMBL" id="CP030085">
    <property type="protein sequence ID" value="AWW49383.1"/>
    <property type="molecule type" value="Genomic_DNA"/>
</dbReference>
<keyword evidence="3" id="KW-0378">Hydrolase</keyword>
<dbReference type="GeneID" id="71774116"/>
<organism evidence="6 9">
    <name type="scientific">Polynucleobacter paneuropaeus</name>
    <dbReference type="NCBI Taxonomy" id="2527775"/>
    <lineage>
        <taxon>Bacteria</taxon>
        <taxon>Pseudomonadati</taxon>
        <taxon>Pseudomonadota</taxon>
        <taxon>Betaproteobacteria</taxon>
        <taxon>Burkholderiales</taxon>
        <taxon>Burkholderiaceae</taxon>
        <taxon>Polynucleobacter</taxon>
    </lineage>
</organism>
<evidence type="ECO:0000256" key="1">
    <source>
        <dbReference type="ARBA" id="ARBA00007074"/>
    </source>
</evidence>
<dbReference type="EMBL" id="JAANGI010000001">
    <property type="protein sequence ID" value="MBT8592028.1"/>
    <property type="molecule type" value="Genomic_DNA"/>
</dbReference>
<reference evidence="7" key="4">
    <citation type="journal article" date="2021" name="Genome Biol. Evol.">
        <title>Continental-Scale Gene Flow Prevents Allopatric Divergence of Pelagic Freshwater Bacteria.</title>
        <authorList>
            <person name="Hoetzinger M."/>
            <person name="Pitt A."/>
            <person name="Huemer A."/>
            <person name="Hahn M.W."/>
        </authorList>
    </citation>
    <scope>NUCLEOTIDE SEQUENCE</scope>
    <source>
        <strain evidence="7">AP-YLGG-20-G6</strain>
    </source>
</reference>
<dbReference type="InterPro" id="IPR038765">
    <property type="entry name" value="Papain-like_cys_pep_sf"/>
</dbReference>
<dbReference type="PROSITE" id="PS51257">
    <property type="entry name" value="PROKAR_LIPOPROTEIN"/>
    <property type="match status" value="1"/>
</dbReference>
<dbReference type="PROSITE" id="PS51935">
    <property type="entry name" value="NLPC_P60"/>
    <property type="match status" value="1"/>
</dbReference>
<keyword evidence="4" id="KW-0788">Thiol protease</keyword>
<dbReference type="Proteomes" id="UP000251072">
    <property type="component" value="Unassembled WGS sequence"/>
</dbReference>
<dbReference type="AlphaFoldDB" id="A0A2Z4JRR9"/>
<dbReference type="InterPro" id="IPR000064">
    <property type="entry name" value="NLP_P60_dom"/>
</dbReference>
<dbReference type="PANTHER" id="PTHR47053:SF1">
    <property type="entry name" value="MUREIN DD-ENDOPEPTIDASE MEPH-RELATED"/>
    <property type="match status" value="1"/>
</dbReference>
<dbReference type="PANTHER" id="PTHR47053">
    <property type="entry name" value="MUREIN DD-ENDOPEPTIDASE MEPH-RELATED"/>
    <property type="match status" value="1"/>
</dbReference>
<evidence type="ECO:0000259" key="5">
    <source>
        <dbReference type="PROSITE" id="PS51935"/>
    </source>
</evidence>
<reference evidence="9" key="1">
    <citation type="submission" date="2018-06" db="EMBL/GenBank/DDBJ databases">
        <title>Description of a new Polynucleobacter species.</title>
        <authorList>
            <person name="Hahn M.W."/>
        </authorList>
    </citation>
    <scope>NUCLEOTIDE SEQUENCE [LARGE SCALE GENOMIC DNA]</scope>
    <source>
        <strain evidence="9">MG-25-Pas1-D2</strain>
    </source>
</reference>
<keyword evidence="10" id="KW-1185">Reference proteome</keyword>
<reference evidence="8 10" key="2">
    <citation type="submission" date="2018-06" db="EMBL/GenBank/DDBJ databases">
        <title>Genome of strain Polynucleobacter sp. FUKU-NW-11.</title>
        <authorList>
            <person name="Hahn M.W."/>
        </authorList>
    </citation>
    <scope>NUCLEOTIDE SEQUENCE [LARGE SCALE GENOMIC DNA]</scope>
    <source>
        <strain evidence="8">FUKU-NW-11</strain>
        <strain evidence="10">FUKU-NW11</strain>
    </source>
</reference>
<name>A0A2Z4JRR9_9BURK</name>
<dbReference type="EMBL" id="QMCH01000002">
    <property type="protein sequence ID" value="RAZ42970.1"/>
    <property type="molecule type" value="Genomic_DNA"/>
</dbReference>
<dbReference type="Proteomes" id="UP000248592">
    <property type="component" value="Chromosome"/>
</dbReference>
<evidence type="ECO:0000256" key="3">
    <source>
        <dbReference type="ARBA" id="ARBA00022801"/>
    </source>
</evidence>
<keyword evidence="2" id="KW-0645">Protease</keyword>
<dbReference type="RefSeq" id="WP_112237503.1">
    <property type="nucleotide sequence ID" value="NZ_CBCSBS010000001.1"/>
</dbReference>
<evidence type="ECO:0000313" key="7">
    <source>
        <dbReference type="EMBL" id="MBT8592028.1"/>
    </source>
</evidence>
<evidence type="ECO:0000313" key="8">
    <source>
        <dbReference type="EMBL" id="RAZ42970.1"/>
    </source>
</evidence>
<dbReference type="GO" id="GO:0006508">
    <property type="term" value="P:proteolysis"/>
    <property type="evidence" value="ECO:0007669"/>
    <property type="project" value="UniProtKB-KW"/>
</dbReference>
<accession>A0A2Z4JRR9</accession>
<comment type="similarity">
    <text evidence="1">Belongs to the peptidase C40 family.</text>
</comment>
<sequence>MLQTHSKSQSSCRTLLGCGIFICALLALSGCSTFSSSTGKHSNPKLAQFKNDTSVGTEDISIAAVGLVGVPYRWGGNNPNGGFDCSGLINYVYLKAASIKLPRTIQEMSNKGRSVDNQAPAPGDLLFFNTTGEKYSHAGIYVGQGRFVHAPSAGGTVRLEQIESPYWAARFTEARRFSFSSQRAN</sequence>
<dbReference type="GO" id="GO:0008234">
    <property type="term" value="F:cysteine-type peptidase activity"/>
    <property type="evidence" value="ECO:0007669"/>
    <property type="project" value="UniProtKB-KW"/>
</dbReference>
<dbReference type="Proteomes" id="UP000762271">
    <property type="component" value="Unassembled WGS sequence"/>
</dbReference>
<dbReference type="Gene3D" id="3.90.1720.10">
    <property type="entry name" value="endopeptidase domain like (from Nostoc punctiforme)"/>
    <property type="match status" value="1"/>
</dbReference>
<evidence type="ECO:0000313" key="10">
    <source>
        <dbReference type="Proteomes" id="UP000251072"/>
    </source>
</evidence>